<dbReference type="InterPro" id="IPR013815">
    <property type="entry name" value="ATP_grasp_subdomain_1"/>
</dbReference>
<dbReference type="Gene3D" id="3.30.1490.20">
    <property type="entry name" value="ATP-grasp fold, A domain"/>
    <property type="match status" value="1"/>
</dbReference>
<dbReference type="Proteomes" id="UP001319827">
    <property type="component" value="Chromosome"/>
</dbReference>
<evidence type="ECO:0000256" key="1">
    <source>
        <dbReference type="ARBA" id="ARBA00001946"/>
    </source>
</evidence>
<comment type="similarity">
    <text evidence="4">Belongs to the PEP-utilizing enzyme family.</text>
</comment>
<evidence type="ECO:0000313" key="18">
    <source>
        <dbReference type="Proteomes" id="UP001319827"/>
    </source>
</evidence>
<dbReference type="InterPro" id="IPR006319">
    <property type="entry name" value="PEP_synth"/>
</dbReference>
<keyword evidence="8" id="KW-0479">Metal-binding</keyword>
<comment type="pathway">
    <text evidence="3">Carbohydrate biosynthesis; gluconeogenesis.</text>
</comment>
<keyword evidence="12" id="KW-0460">Magnesium</keyword>
<keyword evidence="18" id="KW-1185">Reference proteome</keyword>
<accession>A0ABM8HWJ7</accession>
<evidence type="ECO:0000256" key="6">
    <source>
        <dbReference type="ARBA" id="ARBA00021623"/>
    </source>
</evidence>
<evidence type="ECO:0000256" key="9">
    <source>
        <dbReference type="ARBA" id="ARBA00022741"/>
    </source>
</evidence>
<feature type="chain" id="PRO_5046614128" description="Phosphoenolpyruvate synthase" evidence="15">
    <location>
        <begin position="23"/>
        <end position="996"/>
    </location>
</feature>
<evidence type="ECO:0000256" key="10">
    <source>
        <dbReference type="ARBA" id="ARBA00022777"/>
    </source>
</evidence>
<comment type="cofactor">
    <cofactor evidence="1">
        <name>Mg(2+)</name>
        <dbReference type="ChEBI" id="CHEBI:18420"/>
    </cofactor>
</comment>
<evidence type="ECO:0000256" key="7">
    <source>
        <dbReference type="ARBA" id="ARBA00022679"/>
    </source>
</evidence>
<proteinExistence type="inferred from homology"/>
<dbReference type="InterPro" id="IPR002192">
    <property type="entry name" value="PPDK_AMP/ATP-bd"/>
</dbReference>
<keyword evidence="7" id="KW-0808">Transferase</keyword>
<name>A0ABM8HWJ7_9BACT</name>
<evidence type="ECO:0000256" key="4">
    <source>
        <dbReference type="ARBA" id="ARBA00007837"/>
    </source>
</evidence>
<evidence type="ECO:0000313" key="17">
    <source>
        <dbReference type="EMBL" id="BCR04913.1"/>
    </source>
</evidence>
<dbReference type="EMBL" id="AP024355">
    <property type="protein sequence ID" value="BCR04913.1"/>
    <property type="molecule type" value="Genomic_DNA"/>
</dbReference>
<dbReference type="Gene3D" id="3.30.470.20">
    <property type="entry name" value="ATP-grasp fold, B domain"/>
    <property type="match status" value="1"/>
</dbReference>
<feature type="domain" description="Pyruvate phosphate dikinase AMP/ATP-binding" evidence="16">
    <location>
        <begin position="644"/>
        <end position="963"/>
    </location>
</feature>
<dbReference type="RefSeq" id="WP_221252352.1">
    <property type="nucleotide sequence ID" value="NZ_AP024355.1"/>
</dbReference>
<reference evidence="17 18" key="1">
    <citation type="journal article" date="2016" name="C (Basel)">
        <title>Selective Growth of and Electricity Production by Marine Exoelectrogenic Bacteria in Self-Aggregated Hydrogel of Microbially Reduced Graphene Oxide.</title>
        <authorList>
            <person name="Yoshida N."/>
            <person name="Goto Y."/>
            <person name="Miyata Y."/>
        </authorList>
    </citation>
    <scope>NUCLEOTIDE SEQUENCE [LARGE SCALE GENOMIC DNA]</scope>
    <source>
        <strain evidence="17 18">NIT-T3</strain>
    </source>
</reference>
<keyword evidence="15" id="KW-0732">Signal</keyword>
<organism evidence="17 18">
    <name type="scientific">Desulfuromonas versatilis</name>
    <dbReference type="NCBI Taxonomy" id="2802975"/>
    <lineage>
        <taxon>Bacteria</taxon>
        <taxon>Pseudomonadati</taxon>
        <taxon>Thermodesulfobacteriota</taxon>
        <taxon>Desulfuromonadia</taxon>
        <taxon>Desulfuromonadales</taxon>
        <taxon>Desulfuromonadaceae</taxon>
        <taxon>Desulfuromonas</taxon>
    </lineage>
</organism>
<evidence type="ECO:0000256" key="2">
    <source>
        <dbReference type="ARBA" id="ARBA00002988"/>
    </source>
</evidence>
<evidence type="ECO:0000256" key="5">
    <source>
        <dbReference type="ARBA" id="ARBA00011996"/>
    </source>
</evidence>
<sequence>MAIYRFFSPLFPALLGSLLVPAVTLCQTGPDLPFVREEISVHATGPLPDTFILRQWVSDMKGLPRGPFKRIRWFCSDGTVHPPRPYPCGDRGGGVQHGEWSDQTKRLRAHGWLIGNVLADIDAKSFTRHPGWENHLKQILLEQFLIDADNGWIFRRARYYRGALQAENEEASGRGILLSLLGQREWARDNFLVLREATRFIPHGRREAPLTEMRQLSTRLAEQDPEFTPLRIKLHVRPDPGDAAAVRSFAAARPAGPPDPGYEKLADLIDQVYRPRRLDLQTEELARSVKNPDLVRILRRWSVELSPENPPHERFAAAARALGELRHRFLDAGHQSLSLRLLHLSLDLEQLVFELANRRLDTLSRDSRRQHLDGLRATADALYGMGLLAGRQREALEESFVRLDTARVNASDYKVELEYLGRTSRWAEGQLHFVFSETLAHLERLDPRFSLYIPDRLRGSPLTAFVAVLDTLLAEANRMVGIRHELFGNPVAAGVSGLNPGLARGPLLFLHPQDPEFRVDPRGIYVIPETVTELSPVGGIISEGGGNRLSHLQMLARNFGIPNVALDGRLLDTLKAHEGAQAVLAVSPAGVVRLELDGPQWEGLFGDRQGRPAAMIDPDPGRLDLFTRGIIPLEWLRASDAGRIAGPKAANLGELKTLFPDLVPDGLVIPFGSFRELLEQPFPDAQMTAFSWLSQQHRLLRQLPQGPEREAMREAFLSRLRAWIGSADPGPEFRSGLREALARHFGAEGSYGVFVRSDTNVEDLPGFSGAGLNLTVPNVVGDENILQAIRQVWASPFTERAYRWRQDVMENPEHVYVSVLLMKSVAAEKSGVLVTLDVASGRRDRFSVAVNEGVGGAVAGQRAEELLIDPQTGSARLLAQAAQPTRNALLPQGGVARIPASGSESLLDAQEIGILAHMGKELPARFPGLVDAAGKPAPADIEFGFAGGRFVLFQIRPFLENPRARGNILLAGFDAGLQRAGGVQVEMNGIAEKGSP</sequence>
<evidence type="ECO:0000256" key="13">
    <source>
        <dbReference type="ARBA" id="ARBA00033470"/>
    </source>
</evidence>
<comment type="function">
    <text evidence="2">Catalyzes the phosphorylation of pyruvate to phosphoenolpyruvate.</text>
</comment>
<protein>
    <recommendedName>
        <fullName evidence="6">Phosphoenolpyruvate synthase</fullName>
        <ecNumber evidence="5">2.7.9.2</ecNumber>
    </recommendedName>
    <alternativeName>
        <fullName evidence="13">Pyruvate, water dikinase</fullName>
    </alternativeName>
</protein>
<comment type="catalytic activity">
    <reaction evidence="14">
        <text>pyruvate + ATP + H2O = phosphoenolpyruvate + AMP + phosphate + 2 H(+)</text>
        <dbReference type="Rhea" id="RHEA:11364"/>
        <dbReference type="ChEBI" id="CHEBI:15361"/>
        <dbReference type="ChEBI" id="CHEBI:15377"/>
        <dbReference type="ChEBI" id="CHEBI:15378"/>
        <dbReference type="ChEBI" id="CHEBI:30616"/>
        <dbReference type="ChEBI" id="CHEBI:43474"/>
        <dbReference type="ChEBI" id="CHEBI:58702"/>
        <dbReference type="ChEBI" id="CHEBI:456215"/>
        <dbReference type="EC" id="2.7.9.2"/>
    </reaction>
</comment>
<keyword evidence="11" id="KW-0067">ATP-binding</keyword>
<evidence type="ECO:0000256" key="12">
    <source>
        <dbReference type="ARBA" id="ARBA00022842"/>
    </source>
</evidence>
<evidence type="ECO:0000256" key="15">
    <source>
        <dbReference type="SAM" id="SignalP"/>
    </source>
</evidence>
<feature type="signal peptide" evidence="15">
    <location>
        <begin position="1"/>
        <end position="22"/>
    </location>
</feature>
<evidence type="ECO:0000256" key="3">
    <source>
        <dbReference type="ARBA" id="ARBA00004742"/>
    </source>
</evidence>
<dbReference type="PANTHER" id="PTHR43030">
    <property type="entry name" value="PHOSPHOENOLPYRUVATE SYNTHASE"/>
    <property type="match status" value="1"/>
</dbReference>
<dbReference type="PANTHER" id="PTHR43030:SF1">
    <property type="entry name" value="PHOSPHOENOLPYRUVATE SYNTHASE"/>
    <property type="match status" value="1"/>
</dbReference>
<evidence type="ECO:0000259" key="16">
    <source>
        <dbReference type="Pfam" id="PF01326"/>
    </source>
</evidence>
<reference evidence="17 18" key="2">
    <citation type="journal article" date="2021" name="Int. J. Syst. Evol. Microbiol.">
        <title>Isolation and Polyphasic Characterization of Desulfuromonas versatilis sp. Nov., an Electrogenic Bacteria Capable of Versatile Metabolism Isolated from a Graphene Oxide-Reducing Enrichment Culture.</title>
        <authorList>
            <person name="Xie L."/>
            <person name="Yoshida N."/>
            <person name="Ishii S."/>
            <person name="Meng L."/>
        </authorList>
    </citation>
    <scope>NUCLEOTIDE SEQUENCE [LARGE SCALE GENOMIC DNA]</scope>
    <source>
        <strain evidence="17 18">NIT-T3</strain>
    </source>
</reference>
<keyword evidence="10" id="KW-0418">Kinase</keyword>
<gene>
    <name evidence="17" type="ORF">DESUT3_19820</name>
</gene>
<evidence type="ECO:0000256" key="8">
    <source>
        <dbReference type="ARBA" id="ARBA00022723"/>
    </source>
</evidence>
<evidence type="ECO:0000256" key="11">
    <source>
        <dbReference type="ARBA" id="ARBA00022840"/>
    </source>
</evidence>
<dbReference type="Pfam" id="PF01326">
    <property type="entry name" value="PPDK_N"/>
    <property type="match status" value="1"/>
</dbReference>
<dbReference type="EC" id="2.7.9.2" evidence="5"/>
<evidence type="ECO:0000256" key="14">
    <source>
        <dbReference type="ARBA" id="ARBA00047700"/>
    </source>
</evidence>
<keyword evidence="9" id="KW-0547">Nucleotide-binding</keyword>
<dbReference type="SUPFAM" id="SSF56059">
    <property type="entry name" value="Glutathione synthetase ATP-binding domain-like"/>
    <property type="match status" value="1"/>
</dbReference>